<dbReference type="InterPro" id="IPR052953">
    <property type="entry name" value="Ser-rich/MCO-related"/>
</dbReference>
<dbReference type="InParanoid" id="A0A286UXQ3"/>
<dbReference type="GO" id="GO:0005507">
    <property type="term" value="F:copper ion binding"/>
    <property type="evidence" value="ECO:0007669"/>
    <property type="project" value="InterPro"/>
</dbReference>
<proteinExistence type="predicted"/>
<protein>
    <recommendedName>
        <fullName evidence="4">Blue (type 1) copper domain-containing protein</fullName>
    </recommendedName>
</protein>
<dbReference type="GO" id="GO:0009055">
    <property type="term" value="F:electron transfer activity"/>
    <property type="evidence" value="ECO:0007669"/>
    <property type="project" value="InterPro"/>
</dbReference>
<name>A0A286UXQ3_9AGAM</name>
<evidence type="ECO:0000313" key="6">
    <source>
        <dbReference type="Proteomes" id="UP000217199"/>
    </source>
</evidence>
<dbReference type="PANTHER" id="PTHR34883:SF15">
    <property type="entry name" value="EXTRACELLULAR SERINE-RICH PROTEIN"/>
    <property type="match status" value="1"/>
</dbReference>
<dbReference type="InterPro" id="IPR000923">
    <property type="entry name" value="BlueCu_1"/>
</dbReference>
<dbReference type="CDD" id="cd00920">
    <property type="entry name" value="Cupredoxin"/>
    <property type="match status" value="1"/>
</dbReference>
<dbReference type="EMBL" id="NBII01000001">
    <property type="protein sequence ID" value="PAV24380.1"/>
    <property type="molecule type" value="Genomic_DNA"/>
</dbReference>
<evidence type="ECO:0000256" key="2">
    <source>
        <dbReference type="ARBA" id="ARBA00023008"/>
    </source>
</evidence>
<feature type="signal peptide" evidence="3">
    <location>
        <begin position="1"/>
        <end position="18"/>
    </location>
</feature>
<evidence type="ECO:0000313" key="5">
    <source>
        <dbReference type="EMBL" id="PAV24380.1"/>
    </source>
</evidence>
<keyword evidence="1" id="KW-0479">Metal-binding</keyword>
<evidence type="ECO:0000256" key="3">
    <source>
        <dbReference type="SAM" id="SignalP"/>
    </source>
</evidence>
<evidence type="ECO:0000256" key="1">
    <source>
        <dbReference type="ARBA" id="ARBA00022723"/>
    </source>
</evidence>
<dbReference type="STRING" id="2282107.A0A286UXQ3"/>
<dbReference type="AlphaFoldDB" id="A0A286UXQ3"/>
<gene>
    <name evidence="5" type="ORF">PNOK_0144800</name>
</gene>
<sequence>MRFTTTTVSLVLPAFVAAQYGYGGGIGPATTSSSVAAAATAPPSTPGHVNIDVAFQGTFTFNPANVSAPNGTIVTFFFPNAGLQHSVTQSSFANPCTPLAANETTGAPAGFSSGFQENTQFSINITNDQIPIWFHCAMPLHCGMGMVGSINANESSPNNFTAFKAAALAIGSNEQTETIGSAVLVGPGASASVAPTNTAGTSSGSSGSTSSAIQTVAPVLVSLFSLGLAISFSL</sequence>
<accession>A0A286UXQ3</accession>
<keyword evidence="3" id="KW-0732">Signal</keyword>
<feature type="domain" description="Blue (type 1) copper" evidence="4">
    <location>
        <begin position="56"/>
        <end position="151"/>
    </location>
</feature>
<dbReference type="Pfam" id="PF00127">
    <property type="entry name" value="Copper-bind"/>
    <property type="match status" value="1"/>
</dbReference>
<keyword evidence="2" id="KW-0186">Copper</keyword>
<dbReference type="InterPro" id="IPR008972">
    <property type="entry name" value="Cupredoxin"/>
</dbReference>
<comment type="caution">
    <text evidence="5">The sequence shown here is derived from an EMBL/GenBank/DDBJ whole genome shotgun (WGS) entry which is preliminary data.</text>
</comment>
<dbReference type="Gene3D" id="2.60.40.420">
    <property type="entry name" value="Cupredoxins - blue copper proteins"/>
    <property type="match status" value="1"/>
</dbReference>
<dbReference type="SUPFAM" id="SSF49503">
    <property type="entry name" value="Cupredoxins"/>
    <property type="match status" value="1"/>
</dbReference>
<keyword evidence="6" id="KW-1185">Reference proteome</keyword>
<dbReference type="Proteomes" id="UP000217199">
    <property type="component" value="Unassembled WGS sequence"/>
</dbReference>
<organism evidence="5 6">
    <name type="scientific">Pyrrhoderma noxium</name>
    <dbReference type="NCBI Taxonomy" id="2282107"/>
    <lineage>
        <taxon>Eukaryota</taxon>
        <taxon>Fungi</taxon>
        <taxon>Dikarya</taxon>
        <taxon>Basidiomycota</taxon>
        <taxon>Agaricomycotina</taxon>
        <taxon>Agaricomycetes</taxon>
        <taxon>Hymenochaetales</taxon>
        <taxon>Hymenochaetaceae</taxon>
        <taxon>Pyrrhoderma</taxon>
    </lineage>
</organism>
<dbReference type="PANTHER" id="PTHR34883">
    <property type="entry name" value="SERINE-RICH PROTEIN, PUTATIVE-RELATED-RELATED"/>
    <property type="match status" value="1"/>
</dbReference>
<feature type="chain" id="PRO_5013729641" description="Blue (type 1) copper domain-containing protein" evidence="3">
    <location>
        <begin position="19"/>
        <end position="234"/>
    </location>
</feature>
<evidence type="ECO:0000259" key="4">
    <source>
        <dbReference type="Pfam" id="PF00127"/>
    </source>
</evidence>
<dbReference type="OrthoDB" id="1921208at2759"/>
<reference evidence="5 6" key="1">
    <citation type="journal article" date="2017" name="Mol. Ecol.">
        <title>Comparative and population genomic landscape of Phellinus noxius: A hypervariable fungus causing root rot in trees.</title>
        <authorList>
            <person name="Chung C.L."/>
            <person name="Lee T.J."/>
            <person name="Akiba M."/>
            <person name="Lee H.H."/>
            <person name="Kuo T.H."/>
            <person name="Liu D."/>
            <person name="Ke H.M."/>
            <person name="Yokoi T."/>
            <person name="Roa M.B."/>
            <person name="Lu M.J."/>
            <person name="Chang Y.Y."/>
            <person name="Ann P.J."/>
            <person name="Tsai J.N."/>
            <person name="Chen C.Y."/>
            <person name="Tzean S.S."/>
            <person name="Ota Y."/>
            <person name="Hattori T."/>
            <person name="Sahashi N."/>
            <person name="Liou R.F."/>
            <person name="Kikuchi T."/>
            <person name="Tsai I.J."/>
        </authorList>
    </citation>
    <scope>NUCLEOTIDE SEQUENCE [LARGE SCALE GENOMIC DNA]</scope>
    <source>
        <strain evidence="5 6">FFPRI411160</strain>
    </source>
</reference>